<dbReference type="AlphaFoldDB" id="U9TRV1"/>
<evidence type="ECO:0000313" key="2">
    <source>
        <dbReference type="EMBL" id="ESA06066.1"/>
    </source>
</evidence>
<accession>U9TRV1</accession>
<proteinExistence type="predicted"/>
<feature type="compositionally biased region" description="Polar residues" evidence="1">
    <location>
        <begin position="16"/>
        <end position="30"/>
    </location>
</feature>
<reference evidence="2" key="1">
    <citation type="submission" date="2013-07" db="EMBL/GenBank/DDBJ databases">
        <title>The genome of an arbuscular mycorrhizal fungus provides insights into the evolution of the oldest plant symbiosis.</title>
        <authorList>
            <consortium name="DOE Joint Genome Institute"/>
            <person name="Tisserant E."/>
            <person name="Malbreil M."/>
            <person name="Kuo A."/>
            <person name="Kohler A."/>
            <person name="Symeonidi A."/>
            <person name="Balestrini R."/>
            <person name="Charron P."/>
            <person name="Duensing N."/>
            <person name="Frei-dit-Frey N."/>
            <person name="Gianinazzi-Pearson V."/>
            <person name="Gilbert B."/>
            <person name="Handa Y."/>
            <person name="Hijri M."/>
            <person name="Kaul R."/>
            <person name="Kawaguchi M."/>
            <person name="Krajinski F."/>
            <person name="Lammers P."/>
            <person name="Lapierre D."/>
            <person name="Masclaux F.G."/>
            <person name="Murat C."/>
            <person name="Morin E."/>
            <person name="Ndikumana S."/>
            <person name="Pagni M."/>
            <person name="Petitpierre D."/>
            <person name="Requena N."/>
            <person name="Rosikiewicz P."/>
            <person name="Riley R."/>
            <person name="Saito K."/>
            <person name="San Clemente H."/>
            <person name="Shapiro H."/>
            <person name="van Tuinen D."/>
            <person name="Becard G."/>
            <person name="Bonfante P."/>
            <person name="Paszkowski U."/>
            <person name="Shachar-Hill Y."/>
            <person name="Young J.P."/>
            <person name="Sanders I.R."/>
            <person name="Henrissat B."/>
            <person name="Rensing S.A."/>
            <person name="Grigoriev I.V."/>
            <person name="Corradi N."/>
            <person name="Roux C."/>
            <person name="Martin F."/>
        </authorList>
    </citation>
    <scope>NUCLEOTIDE SEQUENCE</scope>
    <source>
        <strain evidence="2">DAOM 197198</strain>
    </source>
</reference>
<organism evidence="2">
    <name type="scientific">Rhizophagus irregularis (strain DAOM 181602 / DAOM 197198 / MUCL 43194)</name>
    <name type="common">Arbuscular mycorrhizal fungus</name>
    <name type="synonym">Glomus intraradices</name>
    <dbReference type="NCBI Taxonomy" id="747089"/>
    <lineage>
        <taxon>Eukaryota</taxon>
        <taxon>Fungi</taxon>
        <taxon>Fungi incertae sedis</taxon>
        <taxon>Mucoromycota</taxon>
        <taxon>Glomeromycotina</taxon>
        <taxon>Glomeromycetes</taxon>
        <taxon>Glomerales</taxon>
        <taxon>Glomeraceae</taxon>
        <taxon>Rhizophagus</taxon>
    </lineage>
</organism>
<evidence type="ECO:0000256" key="1">
    <source>
        <dbReference type="SAM" id="MobiDB-lite"/>
    </source>
</evidence>
<name>U9TRV1_RHIID</name>
<gene>
    <name evidence="2" type="ORF">GLOINDRAFT_34666</name>
</gene>
<dbReference type="HOGENOM" id="CLU_3143758_0_0_1"/>
<dbReference type="EMBL" id="KI292122">
    <property type="protein sequence ID" value="ESA06066.1"/>
    <property type="molecule type" value="Genomic_DNA"/>
</dbReference>
<feature type="region of interest" description="Disordered" evidence="1">
    <location>
        <begin position="1"/>
        <end position="30"/>
    </location>
</feature>
<protein>
    <submittedName>
        <fullName evidence="2">Uncharacterized protein</fullName>
    </submittedName>
</protein>
<sequence>MKWNIPEDSDSDYSDENNLGYNPTNIDSSSSPLGLKVGLTFLKVRKTIK</sequence>